<protein>
    <submittedName>
        <fullName evidence="6">DNA-binding transcriptional regulator, IclR family</fullName>
    </submittedName>
</protein>
<dbReference type="RefSeq" id="WP_024934886.1">
    <property type="nucleotide sequence ID" value="NZ_CP094265.1"/>
</dbReference>
<dbReference type="PROSITE" id="PS51077">
    <property type="entry name" value="HTH_ICLR"/>
    <property type="match status" value="1"/>
</dbReference>
<dbReference type="Gene3D" id="3.30.450.40">
    <property type="match status" value="1"/>
</dbReference>
<dbReference type="InterPro" id="IPR036388">
    <property type="entry name" value="WH-like_DNA-bd_sf"/>
</dbReference>
<dbReference type="PANTHER" id="PTHR30136">
    <property type="entry name" value="HELIX-TURN-HELIX TRANSCRIPTIONAL REGULATOR, ICLR FAMILY"/>
    <property type="match status" value="1"/>
</dbReference>
<dbReference type="AlphaFoldDB" id="A0A1I5HYZ8"/>
<proteinExistence type="predicted"/>
<keyword evidence="1" id="KW-0805">Transcription regulation</keyword>
<feature type="domain" description="HTH iclR-type" evidence="4">
    <location>
        <begin position="9"/>
        <end position="69"/>
    </location>
</feature>
<gene>
    <name evidence="6" type="ORF">SAMN04489713_10721</name>
</gene>
<dbReference type="Gene3D" id="1.10.10.10">
    <property type="entry name" value="Winged helix-like DNA-binding domain superfamily/Winged helix DNA-binding domain"/>
    <property type="match status" value="1"/>
</dbReference>
<evidence type="ECO:0000256" key="3">
    <source>
        <dbReference type="ARBA" id="ARBA00023163"/>
    </source>
</evidence>
<dbReference type="InterPro" id="IPR029016">
    <property type="entry name" value="GAF-like_dom_sf"/>
</dbReference>
<dbReference type="InterPro" id="IPR005471">
    <property type="entry name" value="Tscrpt_reg_IclR_N"/>
</dbReference>
<dbReference type="PANTHER" id="PTHR30136:SF24">
    <property type="entry name" value="HTH-TYPE TRANSCRIPTIONAL REPRESSOR ALLR"/>
    <property type="match status" value="1"/>
</dbReference>
<dbReference type="STRING" id="1993.SAMN04489713_10721"/>
<evidence type="ECO:0000259" key="4">
    <source>
        <dbReference type="PROSITE" id="PS51077"/>
    </source>
</evidence>
<dbReference type="SUPFAM" id="SSF46785">
    <property type="entry name" value="Winged helix' DNA-binding domain"/>
    <property type="match status" value="1"/>
</dbReference>
<reference evidence="6 7" key="1">
    <citation type="submission" date="2016-10" db="EMBL/GenBank/DDBJ databases">
        <authorList>
            <person name="de Groot N.N."/>
        </authorList>
    </citation>
    <scope>NUCLEOTIDE SEQUENCE [LARGE SCALE GENOMIC DNA]</scope>
    <source>
        <strain evidence="6 7">DSM 43067</strain>
    </source>
</reference>
<dbReference type="InterPro" id="IPR014757">
    <property type="entry name" value="Tscrpt_reg_IclR_C"/>
</dbReference>
<dbReference type="GO" id="GO:0003700">
    <property type="term" value="F:DNA-binding transcription factor activity"/>
    <property type="evidence" value="ECO:0007669"/>
    <property type="project" value="TreeGrafter"/>
</dbReference>
<name>A0A1I5HYZ8_9ACTN</name>
<dbReference type="EMBL" id="FOVH01000007">
    <property type="protein sequence ID" value="SFO53525.1"/>
    <property type="molecule type" value="Genomic_DNA"/>
</dbReference>
<keyword evidence="7" id="KW-1185">Reference proteome</keyword>
<dbReference type="PROSITE" id="PS51078">
    <property type="entry name" value="ICLR_ED"/>
    <property type="match status" value="1"/>
</dbReference>
<dbReference type="Pfam" id="PF09339">
    <property type="entry name" value="HTH_IclR"/>
    <property type="match status" value="1"/>
</dbReference>
<feature type="domain" description="IclR-ED" evidence="5">
    <location>
        <begin position="63"/>
        <end position="251"/>
    </location>
</feature>
<keyword evidence="3" id="KW-0804">Transcription</keyword>
<accession>A0A1I5HYZ8</accession>
<evidence type="ECO:0000313" key="6">
    <source>
        <dbReference type="EMBL" id="SFO53525.1"/>
    </source>
</evidence>
<organism evidence="6 7">
    <name type="scientific">Actinomadura madurae</name>
    <dbReference type="NCBI Taxonomy" id="1993"/>
    <lineage>
        <taxon>Bacteria</taxon>
        <taxon>Bacillati</taxon>
        <taxon>Actinomycetota</taxon>
        <taxon>Actinomycetes</taxon>
        <taxon>Streptosporangiales</taxon>
        <taxon>Thermomonosporaceae</taxon>
        <taxon>Actinomadura</taxon>
    </lineage>
</organism>
<dbReference type="Pfam" id="PF01614">
    <property type="entry name" value="IclR_C"/>
    <property type="match status" value="1"/>
</dbReference>
<dbReference type="GO" id="GO:0045892">
    <property type="term" value="P:negative regulation of DNA-templated transcription"/>
    <property type="evidence" value="ECO:0007669"/>
    <property type="project" value="TreeGrafter"/>
</dbReference>
<evidence type="ECO:0000313" key="7">
    <source>
        <dbReference type="Proteomes" id="UP000183413"/>
    </source>
</evidence>
<dbReference type="InParanoid" id="A0A1I5HYZ8"/>
<evidence type="ECO:0000259" key="5">
    <source>
        <dbReference type="PROSITE" id="PS51078"/>
    </source>
</evidence>
<dbReference type="InterPro" id="IPR050707">
    <property type="entry name" value="HTH_MetabolicPath_Reg"/>
</dbReference>
<sequence>MSAEANGGLTSVDRALQILELLGDRPAVRVMDVADHLGVARSTAHRLLQALMYRGFVAQDADKLYHRGQVFGSANLRPGSTPALRAVVRPHLERLSAAVAETCHLAVLEGNGARFIDGVESPQILRVGMRIGMLLPAHVTAVGKALLAELSDAEFFALYPRGLPGNPAEVAKRVTLRQELTAARKRGYATNVDESAKGVTAVGVAFKNPGGLAIASIAVACPSARCPRSGVEQLAEQVRETAEAIEQSLGEVEPADSAARNLGVGG</sequence>
<dbReference type="SMART" id="SM00346">
    <property type="entry name" value="HTH_ICLR"/>
    <property type="match status" value="1"/>
</dbReference>
<dbReference type="InterPro" id="IPR036390">
    <property type="entry name" value="WH_DNA-bd_sf"/>
</dbReference>
<keyword evidence="2 6" id="KW-0238">DNA-binding</keyword>
<evidence type="ECO:0000256" key="2">
    <source>
        <dbReference type="ARBA" id="ARBA00023125"/>
    </source>
</evidence>
<evidence type="ECO:0000256" key="1">
    <source>
        <dbReference type="ARBA" id="ARBA00023015"/>
    </source>
</evidence>
<dbReference type="SUPFAM" id="SSF55781">
    <property type="entry name" value="GAF domain-like"/>
    <property type="match status" value="1"/>
</dbReference>
<dbReference type="eggNOG" id="COG1414">
    <property type="taxonomic scope" value="Bacteria"/>
</dbReference>
<dbReference type="Proteomes" id="UP000183413">
    <property type="component" value="Unassembled WGS sequence"/>
</dbReference>
<dbReference type="GO" id="GO:0003677">
    <property type="term" value="F:DNA binding"/>
    <property type="evidence" value="ECO:0007669"/>
    <property type="project" value="UniProtKB-KW"/>
</dbReference>